<reference evidence="2" key="1">
    <citation type="submission" date="2021-02" db="EMBL/GenBank/DDBJ databases">
        <authorList>
            <person name="Nowell W R."/>
        </authorList>
    </citation>
    <scope>NUCLEOTIDE SEQUENCE</scope>
</reference>
<evidence type="ECO:0000313" key="4">
    <source>
        <dbReference type="Proteomes" id="UP000663865"/>
    </source>
</evidence>
<evidence type="ECO:0000313" key="2">
    <source>
        <dbReference type="EMBL" id="CAF3334673.1"/>
    </source>
</evidence>
<sequence length="277" mass="32048">MSQKSKQKQEQPLFSSTDQQHHNLPTQQPNQQVFIKNDGQIPYAYDYWAGQPPAPWNPSMQQLQYDPNQQMAYNYPMGQPGQPQYPTNYAPPPVPMSTNFIPKSSISLPPAPQGRNILEPIAAPSVYGNFNPSTVPMAPNYAQPQVAPGIPSQPIASVVPQQQIAPSMPHQPIQSGIPLQLIQPDMPQQPMYHGAQPPYNAYYPYYYPHAQHSPRHQHYSPSHYYHDWEHLPHIRRKRRRRENEESKRHHHYDPIIDTFRGQHHDVGQSHRGNRWYN</sequence>
<organism evidence="2 4">
    <name type="scientific">Rotaria socialis</name>
    <dbReference type="NCBI Taxonomy" id="392032"/>
    <lineage>
        <taxon>Eukaryota</taxon>
        <taxon>Metazoa</taxon>
        <taxon>Spiralia</taxon>
        <taxon>Gnathifera</taxon>
        <taxon>Rotifera</taxon>
        <taxon>Eurotatoria</taxon>
        <taxon>Bdelloidea</taxon>
        <taxon>Philodinida</taxon>
        <taxon>Philodinidae</taxon>
        <taxon>Rotaria</taxon>
    </lineage>
</organism>
<protein>
    <submittedName>
        <fullName evidence="2">Uncharacterized protein</fullName>
    </submittedName>
</protein>
<feature type="region of interest" description="Disordered" evidence="1">
    <location>
        <begin position="1"/>
        <end position="33"/>
    </location>
</feature>
<feature type="region of interest" description="Disordered" evidence="1">
    <location>
        <begin position="239"/>
        <end position="277"/>
    </location>
</feature>
<gene>
    <name evidence="2" type="ORF">KIK155_LOCUS2086</name>
    <name evidence="3" type="ORF">TOA249_LOCUS7843</name>
</gene>
<dbReference type="Proteomes" id="UP000663838">
    <property type="component" value="Unassembled WGS sequence"/>
</dbReference>
<proteinExistence type="predicted"/>
<accession>A0A817UKW6</accession>
<evidence type="ECO:0000313" key="3">
    <source>
        <dbReference type="EMBL" id="CAF4559773.1"/>
    </source>
</evidence>
<evidence type="ECO:0000256" key="1">
    <source>
        <dbReference type="SAM" id="MobiDB-lite"/>
    </source>
</evidence>
<name>A0A817UKW6_9BILA</name>
<comment type="caution">
    <text evidence="2">The sequence shown here is derived from an EMBL/GenBank/DDBJ whole genome shotgun (WGS) entry which is preliminary data.</text>
</comment>
<dbReference type="EMBL" id="CAJOBS010000360">
    <property type="protein sequence ID" value="CAF4559773.1"/>
    <property type="molecule type" value="Genomic_DNA"/>
</dbReference>
<dbReference type="AlphaFoldDB" id="A0A817UKW6"/>
<dbReference type="EMBL" id="CAJNYV010000053">
    <property type="protein sequence ID" value="CAF3334673.1"/>
    <property type="molecule type" value="Genomic_DNA"/>
</dbReference>
<dbReference type="Proteomes" id="UP000663865">
    <property type="component" value="Unassembled WGS sequence"/>
</dbReference>